<evidence type="ECO:0000313" key="9">
    <source>
        <dbReference type="EMBL" id="SQB40014.1"/>
    </source>
</evidence>
<evidence type="ECO:0000313" key="8">
    <source>
        <dbReference type="EMBL" id="CDZ83246.1"/>
    </source>
</evidence>
<sequence>MKYADKRRIFSAFFTIFIDIIYPANVSELTVTQTLFDFPVYSKFFIGLFALVNPVGIIPVFISMTSYQTAAARNKTNLTANLSVAIILWISLFLGDGILQLFGISIDSFRIAGGILVVTIAMSMISGKLGEDKQNKQEKSETAIRESIGVVPLALPLMAGPGAISSTIVWGTRYHTIMHLIGFSVAIALFAFCCWGVFRMAPWLVRLLGQTGINVITRIMGLLLMALGIEFIVTGIKAIFPGLLN</sequence>
<evidence type="ECO:0000313" key="12">
    <source>
        <dbReference type="Proteomes" id="UP000270272"/>
    </source>
</evidence>
<dbReference type="EMBL" id="LK931336">
    <property type="protein sequence ID" value="CDZ83246.1"/>
    <property type="molecule type" value="Genomic_DNA"/>
</dbReference>
<feature type="transmembrane region" description="Helical" evidence="7">
    <location>
        <begin position="148"/>
        <end position="171"/>
    </location>
</feature>
<dbReference type="PANTHER" id="PTHR33508">
    <property type="entry name" value="UPF0056 MEMBRANE PROTEIN YHCE"/>
    <property type="match status" value="1"/>
</dbReference>
<reference evidence="8" key="1">
    <citation type="submission" date="2014-06" db="EMBL/GenBank/DDBJ databases">
        <authorList>
            <person name="Urmite Genomes Urmite Genomes"/>
        </authorList>
    </citation>
    <scope>NUCLEOTIDE SEQUENCE</scope>
</reference>
<comment type="subcellular location">
    <subcellularLocation>
        <location evidence="1 7">Cell membrane</location>
        <topology evidence="1 7">Multi-pass membrane protein</topology>
    </subcellularLocation>
</comment>
<accession>A0A078LDR0</accession>
<dbReference type="GO" id="GO:0005886">
    <property type="term" value="C:plasma membrane"/>
    <property type="evidence" value="ECO:0007669"/>
    <property type="project" value="UniProtKB-SubCell"/>
</dbReference>
<dbReference type="EMBL" id="UAVY01000008">
    <property type="protein sequence ID" value="SQB40014.1"/>
    <property type="molecule type" value="Genomic_DNA"/>
</dbReference>
<dbReference type="EMBL" id="LR134204">
    <property type="protein sequence ID" value="VEB84132.1"/>
    <property type="molecule type" value="Genomic_DNA"/>
</dbReference>
<keyword evidence="3" id="KW-1003">Cell membrane</keyword>
<keyword evidence="5 7" id="KW-1133">Transmembrane helix</keyword>
<evidence type="ECO:0000313" key="11">
    <source>
        <dbReference type="Proteomes" id="UP000251584"/>
    </source>
</evidence>
<evidence type="ECO:0000256" key="1">
    <source>
        <dbReference type="ARBA" id="ARBA00004651"/>
    </source>
</evidence>
<dbReference type="InterPro" id="IPR002771">
    <property type="entry name" value="Multi_antbiot-R_MarC"/>
</dbReference>
<dbReference type="PANTHER" id="PTHR33508:SF1">
    <property type="entry name" value="UPF0056 MEMBRANE PROTEIN YHCE"/>
    <property type="match status" value="1"/>
</dbReference>
<evidence type="ECO:0000256" key="4">
    <source>
        <dbReference type="ARBA" id="ARBA00022692"/>
    </source>
</evidence>
<keyword evidence="6 7" id="KW-0472">Membrane</keyword>
<feature type="transmembrane region" description="Helical" evidence="7">
    <location>
        <begin position="108"/>
        <end position="127"/>
    </location>
</feature>
<evidence type="ECO:0000256" key="6">
    <source>
        <dbReference type="ARBA" id="ARBA00023136"/>
    </source>
</evidence>
<dbReference type="Proteomes" id="UP000251584">
    <property type="component" value="Unassembled WGS sequence"/>
</dbReference>
<dbReference type="Pfam" id="PF01914">
    <property type="entry name" value="MarC"/>
    <property type="match status" value="1"/>
</dbReference>
<name>A0A078LDR0_CITKO</name>
<feature type="transmembrane region" description="Helical" evidence="7">
    <location>
        <begin position="44"/>
        <end position="67"/>
    </location>
</feature>
<feature type="transmembrane region" description="Helical" evidence="7">
    <location>
        <begin position="219"/>
        <end position="240"/>
    </location>
</feature>
<evidence type="ECO:0000256" key="7">
    <source>
        <dbReference type="RuleBase" id="RU362048"/>
    </source>
</evidence>
<proteinExistence type="inferred from homology"/>
<evidence type="ECO:0000256" key="5">
    <source>
        <dbReference type="ARBA" id="ARBA00022989"/>
    </source>
</evidence>
<dbReference type="NCBIfam" id="NF008320">
    <property type="entry name" value="PRK11111.1"/>
    <property type="match status" value="1"/>
</dbReference>
<feature type="transmembrane region" description="Helical" evidence="7">
    <location>
        <begin position="79"/>
        <end position="102"/>
    </location>
</feature>
<protein>
    <recommendedName>
        <fullName evidence="7">UPF0056 membrane protein</fullName>
    </recommendedName>
</protein>
<dbReference type="PATRIC" id="fig|545.12.peg.1357"/>
<organism evidence="8">
    <name type="scientific">Citrobacter koseri</name>
    <name type="common">Citrobacter diversus</name>
    <dbReference type="NCBI Taxonomy" id="545"/>
    <lineage>
        <taxon>Bacteria</taxon>
        <taxon>Pseudomonadati</taxon>
        <taxon>Pseudomonadota</taxon>
        <taxon>Gammaproteobacteria</taxon>
        <taxon>Enterobacterales</taxon>
        <taxon>Enterobacteriaceae</taxon>
        <taxon>Citrobacter</taxon>
    </lineage>
</organism>
<reference evidence="10 12" key="3">
    <citation type="submission" date="2018-12" db="EMBL/GenBank/DDBJ databases">
        <authorList>
            <consortium name="Pathogen Informatics"/>
        </authorList>
    </citation>
    <scope>NUCLEOTIDE SEQUENCE [LARGE SCALE GENOMIC DNA]</scope>
    <source>
        <strain evidence="10 12">NCTC11075</strain>
    </source>
</reference>
<feature type="transmembrane region" description="Helical" evidence="7">
    <location>
        <begin position="177"/>
        <end position="198"/>
    </location>
</feature>
<keyword evidence="4 7" id="KW-0812">Transmembrane</keyword>
<dbReference type="AlphaFoldDB" id="A0A078LDR0"/>
<dbReference type="Proteomes" id="UP000270272">
    <property type="component" value="Chromosome"/>
</dbReference>
<comment type="caution">
    <text evidence="7">Lacks conserved residue(s) required for the propagation of feature annotation.</text>
</comment>
<evidence type="ECO:0000256" key="2">
    <source>
        <dbReference type="ARBA" id="ARBA00009784"/>
    </source>
</evidence>
<comment type="similarity">
    <text evidence="2 7">Belongs to the UPF0056 (MarC) family.</text>
</comment>
<reference evidence="9 11" key="2">
    <citation type="submission" date="2018-06" db="EMBL/GenBank/DDBJ databases">
        <authorList>
            <consortium name="Pathogen Informatics"/>
            <person name="Doyle S."/>
        </authorList>
    </citation>
    <scope>NUCLEOTIDE SEQUENCE [LARGE SCALE GENOMIC DNA]</scope>
    <source>
        <strain evidence="9 11">NCTC10786</strain>
    </source>
</reference>
<evidence type="ECO:0000256" key="3">
    <source>
        <dbReference type="ARBA" id="ARBA00022475"/>
    </source>
</evidence>
<dbReference type="OMA" id="IMDPPGI"/>
<evidence type="ECO:0000313" key="10">
    <source>
        <dbReference type="EMBL" id="VEB84132.1"/>
    </source>
</evidence>
<feature type="transmembrane region" description="Helical" evidence="7">
    <location>
        <begin position="7"/>
        <end position="24"/>
    </location>
</feature>
<gene>
    <name evidence="10" type="primary">marC_2</name>
    <name evidence="9" type="synonym">marC_3</name>
    <name evidence="8" type="ORF">BN1086_01356</name>
    <name evidence="9" type="ORF">NCTC10786_05104</name>
    <name evidence="10" type="ORF">NCTC11075_00323</name>
</gene>
<dbReference type="NCBIfam" id="TIGR00427">
    <property type="entry name" value="NAAT family transporter"/>
    <property type="match status" value="1"/>
</dbReference>